<evidence type="ECO:0000313" key="1">
    <source>
        <dbReference type="EMBL" id="ATQ77343.1"/>
    </source>
</evidence>
<protein>
    <submittedName>
        <fullName evidence="1">Uncharacterized protein</fullName>
    </submittedName>
</protein>
<reference evidence="1" key="1">
    <citation type="submission" date="2017-10" db="EMBL/GenBank/DDBJ databases">
        <title>Massilia psychrophilum sp. nov., a novel purple-pigmented bacterium isolated from Tianshan glacier, Xinjiang Municipality, China.</title>
        <authorList>
            <person name="Wang H."/>
        </authorList>
    </citation>
    <scope>NUCLEOTIDE SEQUENCE [LARGE SCALE GENOMIC DNA]</scope>
    <source>
        <strain evidence="1">B2</strain>
    </source>
</reference>
<dbReference type="EMBL" id="CP024608">
    <property type="protein sequence ID" value="ATQ77343.1"/>
    <property type="molecule type" value="Genomic_DNA"/>
</dbReference>
<name>A0A2D2DQX8_9BURK</name>
<gene>
    <name evidence="1" type="ORF">CR152_24685</name>
</gene>
<dbReference type="AlphaFoldDB" id="A0A2D2DQX8"/>
<dbReference type="Proteomes" id="UP000229897">
    <property type="component" value="Chromosome"/>
</dbReference>
<organism evidence="1 2">
    <name type="scientific">Massilia violaceinigra</name>
    <dbReference type="NCBI Taxonomy" id="2045208"/>
    <lineage>
        <taxon>Bacteria</taxon>
        <taxon>Pseudomonadati</taxon>
        <taxon>Pseudomonadota</taxon>
        <taxon>Betaproteobacteria</taxon>
        <taxon>Burkholderiales</taxon>
        <taxon>Oxalobacteraceae</taxon>
        <taxon>Telluria group</taxon>
        <taxon>Massilia</taxon>
    </lineage>
</organism>
<evidence type="ECO:0000313" key="2">
    <source>
        <dbReference type="Proteomes" id="UP000229897"/>
    </source>
</evidence>
<accession>A0A2D2DQX8</accession>
<proteinExistence type="predicted"/>
<sequence>MNRAAHRIGERNHGLRHQRLRESKLGLAEMEIEAAAYDEVKNRTGQCQQQGENDDVLYGKHVIEDAKAQ</sequence>
<dbReference type="KEGG" id="mass:CR152_24685"/>
<keyword evidence="2" id="KW-1185">Reference proteome</keyword>